<evidence type="ECO:0000256" key="1">
    <source>
        <dbReference type="ARBA" id="ARBA00004141"/>
    </source>
</evidence>
<sequence length="91" mass="9424">MSYGPQAGLFGGGGLGDFAITYGSQRYNWPIVYITVATIVVIVQAGQFLGNWLARSSRTAIGEGGWKEDAVVGAEAAVDGDDDAGDVRRGG</sequence>
<evidence type="ECO:0000313" key="7">
    <source>
        <dbReference type="Proteomes" id="UP000650628"/>
    </source>
</evidence>
<evidence type="ECO:0000313" key="6">
    <source>
        <dbReference type="EMBL" id="GII32924.1"/>
    </source>
</evidence>
<evidence type="ECO:0000256" key="3">
    <source>
        <dbReference type="ARBA" id="ARBA00022989"/>
    </source>
</evidence>
<dbReference type="EMBL" id="BOOO01000037">
    <property type="protein sequence ID" value="GII32924.1"/>
    <property type="molecule type" value="Genomic_DNA"/>
</dbReference>
<proteinExistence type="predicted"/>
<keyword evidence="3 5" id="KW-1133">Transmembrane helix</keyword>
<keyword evidence="7" id="KW-1185">Reference proteome</keyword>
<keyword evidence="4 5" id="KW-0472">Membrane</keyword>
<reference evidence="6 7" key="1">
    <citation type="submission" date="2021-01" db="EMBL/GenBank/DDBJ databases">
        <title>Whole genome shotgun sequence of Planotetraspora mira NBRC 15435.</title>
        <authorList>
            <person name="Komaki H."/>
            <person name="Tamura T."/>
        </authorList>
    </citation>
    <scope>NUCLEOTIDE SEQUENCE [LARGE SCALE GENOMIC DNA]</scope>
    <source>
        <strain evidence="6 7">NBRC 15435</strain>
    </source>
</reference>
<evidence type="ECO:0000256" key="5">
    <source>
        <dbReference type="SAM" id="Phobius"/>
    </source>
</evidence>
<evidence type="ECO:0000256" key="4">
    <source>
        <dbReference type="ARBA" id="ARBA00023136"/>
    </source>
</evidence>
<dbReference type="Gene3D" id="1.10.3720.10">
    <property type="entry name" value="MetI-like"/>
    <property type="match status" value="1"/>
</dbReference>
<dbReference type="InterPro" id="IPR035906">
    <property type="entry name" value="MetI-like_sf"/>
</dbReference>
<keyword evidence="2 5" id="KW-0812">Transmembrane</keyword>
<comment type="caution">
    <text evidence="6">The sequence shown here is derived from an EMBL/GenBank/DDBJ whole genome shotgun (WGS) entry which is preliminary data.</text>
</comment>
<dbReference type="AlphaFoldDB" id="A0A8J3TYU0"/>
<accession>A0A8J3TYU0</accession>
<organism evidence="6 7">
    <name type="scientific">Planotetraspora mira</name>
    <dbReference type="NCBI Taxonomy" id="58121"/>
    <lineage>
        <taxon>Bacteria</taxon>
        <taxon>Bacillati</taxon>
        <taxon>Actinomycetota</taxon>
        <taxon>Actinomycetes</taxon>
        <taxon>Streptosporangiales</taxon>
        <taxon>Streptosporangiaceae</taxon>
        <taxon>Planotetraspora</taxon>
    </lineage>
</organism>
<evidence type="ECO:0000256" key="2">
    <source>
        <dbReference type="ARBA" id="ARBA00022692"/>
    </source>
</evidence>
<dbReference type="Proteomes" id="UP000650628">
    <property type="component" value="Unassembled WGS sequence"/>
</dbReference>
<feature type="transmembrane region" description="Helical" evidence="5">
    <location>
        <begin position="31"/>
        <end position="54"/>
    </location>
</feature>
<dbReference type="GO" id="GO:0016020">
    <property type="term" value="C:membrane"/>
    <property type="evidence" value="ECO:0007669"/>
    <property type="project" value="UniProtKB-SubCell"/>
</dbReference>
<protein>
    <submittedName>
        <fullName evidence="6">Uncharacterized protein</fullName>
    </submittedName>
</protein>
<gene>
    <name evidence="6" type="ORF">Pmi06nite_63660</name>
</gene>
<comment type="subcellular location">
    <subcellularLocation>
        <location evidence="1">Membrane</location>
        <topology evidence="1">Multi-pass membrane protein</topology>
    </subcellularLocation>
</comment>
<name>A0A8J3TYU0_9ACTN</name>